<comment type="caution">
    <text evidence="1">The sequence shown here is derived from an EMBL/GenBank/DDBJ whole genome shotgun (WGS) entry which is preliminary data.</text>
</comment>
<sequence>MGLNFLLNQLIIWICTDGFTGNMCMHNILVSKSHLARLIVHSTG</sequence>
<proteinExistence type="predicted"/>
<accession>A0A077P992</accession>
<evidence type="ECO:0000313" key="1">
    <source>
        <dbReference type="EMBL" id="CDH07409.1"/>
    </source>
</evidence>
<dbReference type="Proteomes" id="UP000028483">
    <property type="component" value="Unassembled WGS sequence"/>
</dbReference>
<dbReference type="HOGENOM" id="CLU_3224008_0_0_6"/>
<reference evidence="1" key="1">
    <citation type="submission" date="2013-07" db="EMBL/GenBank/DDBJ databases">
        <title>Sub-species coevolution in mutualistic symbiosis.</title>
        <authorList>
            <person name="Murfin K."/>
            <person name="Klassen J."/>
            <person name="Lee M."/>
            <person name="Forst S."/>
            <person name="Stock P."/>
            <person name="Goodrich-Blair H."/>
        </authorList>
    </citation>
    <scope>NUCLEOTIDE SEQUENCE [LARGE SCALE GENOMIC DNA]</scope>
    <source>
        <strain evidence="1">Oregonense</strain>
    </source>
</reference>
<evidence type="ECO:0000313" key="2">
    <source>
        <dbReference type="Proteomes" id="UP000028483"/>
    </source>
</evidence>
<name>A0A077P992_XENBV</name>
<dbReference type="EMBL" id="CBSX010000192">
    <property type="protein sequence ID" value="CDH07409.1"/>
    <property type="molecule type" value="Genomic_DNA"/>
</dbReference>
<organism evidence="1 2">
    <name type="scientific">Xenorhabdus bovienii str. oregonense</name>
    <dbReference type="NCBI Taxonomy" id="1398202"/>
    <lineage>
        <taxon>Bacteria</taxon>
        <taxon>Pseudomonadati</taxon>
        <taxon>Pseudomonadota</taxon>
        <taxon>Gammaproteobacteria</taxon>
        <taxon>Enterobacterales</taxon>
        <taxon>Morganellaceae</taxon>
        <taxon>Xenorhabdus</taxon>
    </lineage>
</organism>
<gene>
    <name evidence="1" type="ORF">XBO1_290002</name>
</gene>
<protein>
    <submittedName>
        <fullName evidence="1">Uncharacterized protein</fullName>
    </submittedName>
</protein>
<dbReference type="AlphaFoldDB" id="A0A077P992"/>